<evidence type="ECO:0000313" key="2">
    <source>
        <dbReference type="Proteomes" id="UP000324758"/>
    </source>
</evidence>
<sequence>MIASNTAPECVLRCSSSSNCFLVRSPALPEADRMESQRDDKARMKARHEMVMGLIDNNARQLRCDNQRHGVDIERKLAVRAAALPDAPSSSQAAIAECDRRLAVIDEEEHRLAAERDWLTATLAAYDAAADEPNAKEDFNG</sequence>
<evidence type="ECO:0000313" key="1">
    <source>
        <dbReference type="EMBL" id="TYL98702.1"/>
    </source>
</evidence>
<comment type="caution">
    <text evidence="1">The sequence shown here is derived from an EMBL/GenBank/DDBJ whole genome shotgun (WGS) entry which is preliminary data.</text>
</comment>
<keyword evidence="2" id="KW-1185">Reference proteome</keyword>
<gene>
    <name evidence="1" type="ORF">FXB40_05510</name>
</gene>
<dbReference type="RefSeq" id="WP_148771180.1">
    <property type="nucleotide sequence ID" value="NZ_VSSS01000011.1"/>
</dbReference>
<dbReference type="OrthoDB" id="8234800at2"/>
<reference evidence="1 2" key="1">
    <citation type="submission" date="2019-08" db="EMBL/GenBank/DDBJ databases">
        <title>Bradyrhizobium hipponensis sp. nov., a rhizobium isolated from a Lupinus angustifolius root nodule in Tunisia.</title>
        <authorList>
            <person name="Off K."/>
            <person name="Rejili M."/>
            <person name="Mars M."/>
            <person name="Brachmann A."/>
            <person name="Marin M."/>
        </authorList>
    </citation>
    <scope>NUCLEOTIDE SEQUENCE [LARGE SCALE GENOMIC DNA]</scope>
    <source>
        <strain evidence="1 2">CTAW71</strain>
    </source>
</reference>
<protein>
    <submittedName>
        <fullName evidence="1">Uncharacterized protein</fullName>
    </submittedName>
</protein>
<dbReference type="EMBL" id="VSSS01000011">
    <property type="protein sequence ID" value="TYL98702.1"/>
    <property type="molecule type" value="Genomic_DNA"/>
</dbReference>
<dbReference type="Proteomes" id="UP000324758">
    <property type="component" value="Unassembled WGS sequence"/>
</dbReference>
<organism evidence="1 2">
    <name type="scientific">Bradyrhizobium rifense</name>
    <dbReference type="NCBI Taxonomy" id="515499"/>
    <lineage>
        <taxon>Bacteria</taxon>
        <taxon>Pseudomonadati</taxon>
        <taxon>Pseudomonadota</taxon>
        <taxon>Alphaproteobacteria</taxon>
        <taxon>Hyphomicrobiales</taxon>
        <taxon>Nitrobacteraceae</taxon>
        <taxon>Bradyrhizobium</taxon>
    </lineage>
</organism>
<proteinExistence type="predicted"/>
<dbReference type="AlphaFoldDB" id="A0A5D3KQH7"/>
<accession>A0A5D3KQH7</accession>
<name>A0A5D3KQH7_9BRAD</name>